<name>A0A2G2WR26_CAPBA</name>
<dbReference type="InterPro" id="IPR012340">
    <property type="entry name" value="NA-bd_OB-fold"/>
</dbReference>
<dbReference type="GO" id="GO:0032040">
    <property type="term" value="C:small-subunit processome"/>
    <property type="evidence" value="ECO:0007669"/>
    <property type="project" value="TreeGrafter"/>
</dbReference>
<dbReference type="SMART" id="SM00316">
    <property type="entry name" value="S1"/>
    <property type="match status" value="4"/>
</dbReference>
<keyword evidence="4" id="KW-1185">Reference proteome</keyword>
<gene>
    <name evidence="3" type="ORF">CQW23_11902</name>
</gene>
<dbReference type="InterPro" id="IPR045209">
    <property type="entry name" value="Rrp5"/>
</dbReference>
<feature type="region of interest" description="Disordered" evidence="1">
    <location>
        <begin position="1"/>
        <end position="20"/>
    </location>
</feature>
<feature type="domain" description="S1 motif" evidence="2">
    <location>
        <begin position="448"/>
        <end position="522"/>
    </location>
</feature>
<sequence length="723" mass="79286">MSLEVEDNVPDFPRGGGSCLSREELDEVRAEVDAEFEAEERLLKKRKKHSKLQKTRSAEDDLGSLFGGGINGKLPRFANRITLKNISPGMKLWGVVSEVNDKDIVVSLPGGLRGCESMVIKVVSRGRSTPGVTFKECIRKPTIFGVHADLQKIRFETIFVPMILDLCRLALAPSTIIASKLKMVGACFVTNASIPMPLFSAGSKTSNAFVEMWAGGMILSAYVKSMEDHGYIIHFGLPSFSGFMPKESENVEVKIRRGHLVQGVVKSINRIHNVVYLSSDPDAVSKCVTKDLKGLSIDLLVPGMMVNASVRSILDNGIMLSFLTYFTGTADMFNLQQSFPSSNWKVDYPQNKKSDSSSRVARLSVLAIFLFSQCEGTMRNGCQVTELAYAISTLPHALAISLAPPSSLVSRQVNARILFIDPSTRAVGLTLNPHLVHNKAPPALIKVGDIFDQSKVIRIDRGLGLLLEIPSSPVPTPTYVNVSDVADKEVIKLEKSFKEGKLVRVRVLGFRHLEGLATGVLKTSAFEGSVFTHSDVKPGMVVKGKVIAVDSFGAIVQFSSGVKALCPLRHMSEFEIVKPRKKFQVGAELVFRILGCKSKRITITHKKTLVKSKLEILGSYADATEGLTTHGWITKIENHGCFVRFYNGVQGFAPRSELGLDPGCEISSMYHVEQVVKCRVTSSNPASRRINLSFTTTPSSMVSVESLKSFDLNIYCDFQAFLQ</sequence>
<dbReference type="PANTHER" id="PTHR23270">
    <property type="entry name" value="PROGRAMMED CELL DEATH PROTEIN 11 PRE-RRNA PROCESSING PROTEIN RRP5"/>
    <property type="match status" value="1"/>
</dbReference>
<dbReference type="FunFam" id="2.40.50.140:FF:000179">
    <property type="entry name" value="rRNA biogenesis protein RRP5"/>
    <property type="match status" value="1"/>
</dbReference>
<protein>
    <recommendedName>
        <fullName evidence="2">S1 motif domain-containing protein</fullName>
    </recommendedName>
</protein>
<dbReference type="EMBL" id="MLFT02000005">
    <property type="protein sequence ID" value="PHT47694.1"/>
    <property type="molecule type" value="Genomic_DNA"/>
</dbReference>
<accession>A0A2G2WR26</accession>
<dbReference type="Pfam" id="PF00575">
    <property type="entry name" value="S1"/>
    <property type="match status" value="2"/>
</dbReference>
<dbReference type="SUPFAM" id="SSF50249">
    <property type="entry name" value="Nucleic acid-binding proteins"/>
    <property type="match status" value="3"/>
</dbReference>
<dbReference type="Gene3D" id="2.40.50.140">
    <property type="entry name" value="Nucleic acid-binding proteins"/>
    <property type="match status" value="3"/>
</dbReference>
<dbReference type="InterPro" id="IPR003029">
    <property type="entry name" value="S1_domain"/>
</dbReference>
<dbReference type="GO" id="GO:0006364">
    <property type="term" value="P:rRNA processing"/>
    <property type="evidence" value="ECO:0007669"/>
    <property type="project" value="InterPro"/>
</dbReference>
<feature type="domain" description="S1 motif" evidence="2">
    <location>
        <begin position="216"/>
        <end position="280"/>
    </location>
</feature>
<dbReference type="STRING" id="33114.A0A2G2WR26"/>
<organism evidence="3 4">
    <name type="scientific">Capsicum baccatum</name>
    <name type="common">Peruvian pepper</name>
    <dbReference type="NCBI Taxonomy" id="33114"/>
    <lineage>
        <taxon>Eukaryota</taxon>
        <taxon>Viridiplantae</taxon>
        <taxon>Streptophyta</taxon>
        <taxon>Embryophyta</taxon>
        <taxon>Tracheophyta</taxon>
        <taxon>Spermatophyta</taxon>
        <taxon>Magnoliopsida</taxon>
        <taxon>eudicotyledons</taxon>
        <taxon>Gunneridae</taxon>
        <taxon>Pentapetalae</taxon>
        <taxon>asterids</taxon>
        <taxon>lamiids</taxon>
        <taxon>Solanales</taxon>
        <taxon>Solanaceae</taxon>
        <taxon>Solanoideae</taxon>
        <taxon>Capsiceae</taxon>
        <taxon>Capsicum</taxon>
    </lineage>
</organism>
<feature type="domain" description="S1 motif" evidence="2">
    <location>
        <begin position="626"/>
        <end position="695"/>
    </location>
</feature>
<dbReference type="OrthoDB" id="1736913at2759"/>
<dbReference type="PROSITE" id="PS50126">
    <property type="entry name" value="S1"/>
    <property type="match status" value="4"/>
</dbReference>
<feature type="domain" description="S1 motif" evidence="2">
    <location>
        <begin position="539"/>
        <end position="606"/>
    </location>
</feature>
<dbReference type="PANTHER" id="PTHR23270:SF10">
    <property type="entry name" value="PROTEIN RRP5 HOMOLOG"/>
    <property type="match status" value="1"/>
</dbReference>
<reference evidence="4" key="2">
    <citation type="journal article" date="2017" name="J. Anim. Genet.">
        <title>Multiple reference genome sequences of hot pepper reveal the massive evolution of plant disease resistance genes by retroduplication.</title>
        <authorList>
            <person name="Kim S."/>
            <person name="Park J."/>
            <person name="Yeom S.-I."/>
            <person name="Kim Y.-M."/>
            <person name="Seo E."/>
            <person name="Kim K.-T."/>
            <person name="Kim M.-S."/>
            <person name="Lee J.M."/>
            <person name="Cheong K."/>
            <person name="Shin H.-S."/>
            <person name="Kim S.-B."/>
            <person name="Han K."/>
            <person name="Lee J."/>
            <person name="Park M."/>
            <person name="Lee H.-A."/>
            <person name="Lee H.-Y."/>
            <person name="Lee Y."/>
            <person name="Oh S."/>
            <person name="Lee J.H."/>
            <person name="Choi E."/>
            <person name="Choi E."/>
            <person name="Lee S.E."/>
            <person name="Jeon J."/>
            <person name="Kim H."/>
            <person name="Choi G."/>
            <person name="Song H."/>
            <person name="Lee J."/>
            <person name="Lee S.-C."/>
            <person name="Kwon J.-K."/>
            <person name="Lee H.-Y."/>
            <person name="Koo N."/>
            <person name="Hong Y."/>
            <person name="Kim R.W."/>
            <person name="Kang W.-H."/>
            <person name="Huh J.H."/>
            <person name="Kang B.-C."/>
            <person name="Yang T.-J."/>
            <person name="Lee Y.-H."/>
            <person name="Bennetzen J.L."/>
            <person name="Choi D."/>
        </authorList>
    </citation>
    <scope>NUCLEOTIDE SEQUENCE [LARGE SCALE GENOMIC DNA]</scope>
    <source>
        <strain evidence="4">cv. PBC81</strain>
    </source>
</reference>
<evidence type="ECO:0000259" key="2">
    <source>
        <dbReference type="PROSITE" id="PS50126"/>
    </source>
</evidence>
<evidence type="ECO:0000256" key="1">
    <source>
        <dbReference type="SAM" id="MobiDB-lite"/>
    </source>
</evidence>
<dbReference type="InterPro" id="IPR057301">
    <property type="entry name" value="Rrp5_OB_4th"/>
</dbReference>
<comment type="caution">
    <text evidence="3">The sequence shown here is derived from an EMBL/GenBank/DDBJ whole genome shotgun (WGS) entry which is preliminary data.</text>
</comment>
<evidence type="ECO:0000313" key="3">
    <source>
        <dbReference type="EMBL" id="PHT47694.1"/>
    </source>
</evidence>
<proteinExistence type="predicted"/>
<dbReference type="Proteomes" id="UP000224567">
    <property type="component" value="Unassembled WGS sequence"/>
</dbReference>
<dbReference type="AlphaFoldDB" id="A0A2G2WR26"/>
<dbReference type="FunFam" id="2.40.50.140:FF:000159">
    <property type="entry name" value="rRNA biogenesis protein rrp5"/>
    <property type="match status" value="1"/>
</dbReference>
<evidence type="ECO:0000313" key="4">
    <source>
        <dbReference type="Proteomes" id="UP000224567"/>
    </source>
</evidence>
<dbReference type="GO" id="GO:0003723">
    <property type="term" value="F:RNA binding"/>
    <property type="evidence" value="ECO:0007669"/>
    <property type="project" value="TreeGrafter"/>
</dbReference>
<dbReference type="Pfam" id="PF24685">
    <property type="entry name" value="OB_RRP5_4th"/>
    <property type="match status" value="1"/>
</dbReference>
<reference evidence="3 4" key="1">
    <citation type="journal article" date="2017" name="Genome Biol.">
        <title>New reference genome sequences of hot pepper reveal the massive evolution of plant disease-resistance genes by retroduplication.</title>
        <authorList>
            <person name="Kim S."/>
            <person name="Park J."/>
            <person name="Yeom S.I."/>
            <person name="Kim Y.M."/>
            <person name="Seo E."/>
            <person name="Kim K.T."/>
            <person name="Kim M.S."/>
            <person name="Lee J.M."/>
            <person name="Cheong K."/>
            <person name="Shin H.S."/>
            <person name="Kim S.B."/>
            <person name="Han K."/>
            <person name="Lee J."/>
            <person name="Park M."/>
            <person name="Lee H.A."/>
            <person name="Lee H.Y."/>
            <person name="Lee Y."/>
            <person name="Oh S."/>
            <person name="Lee J.H."/>
            <person name="Choi E."/>
            <person name="Choi E."/>
            <person name="Lee S.E."/>
            <person name="Jeon J."/>
            <person name="Kim H."/>
            <person name="Choi G."/>
            <person name="Song H."/>
            <person name="Lee J."/>
            <person name="Lee S.C."/>
            <person name="Kwon J.K."/>
            <person name="Lee H.Y."/>
            <person name="Koo N."/>
            <person name="Hong Y."/>
            <person name="Kim R.W."/>
            <person name="Kang W.H."/>
            <person name="Huh J.H."/>
            <person name="Kang B.C."/>
            <person name="Yang T.J."/>
            <person name="Lee Y.H."/>
            <person name="Bennetzen J.L."/>
            <person name="Choi D."/>
        </authorList>
    </citation>
    <scope>NUCLEOTIDE SEQUENCE [LARGE SCALE GENOMIC DNA]</scope>
    <source>
        <strain evidence="4">cv. PBC81</strain>
    </source>
</reference>